<proteinExistence type="predicted"/>
<reference evidence="1" key="1">
    <citation type="journal article" date="2015" name="Nature">
        <title>Complex archaea that bridge the gap between prokaryotes and eukaryotes.</title>
        <authorList>
            <person name="Spang A."/>
            <person name="Saw J.H."/>
            <person name="Jorgensen S.L."/>
            <person name="Zaremba-Niedzwiedzka K."/>
            <person name="Martijn J."/>
            <person name="Lind A.E."/>
            <person name="van Eijk R."/>
            <person name="Schleper C."/>
            <person name="Guy L."/>
            <person name="Ettema T.J."/>
        </authorList>
    </citation>
    <scope>NUCLEOTIDE SEQUENCE</scope>
</reference>
<sequence length="121" mass="12168">MLTNKTGGNTVAGQLVAPYSATAVDDAFKTALADSDEVFGIILDAGVADGSEAWVIVSGIADVFMDAGGSARGDRIIASATAGSGDVWNVGGAVATHFLEIGHCIETRGGAGLARCILHFN</sequence>
<dbReference type="EMBL" id="LAZR01006231">
    <property type="protein sequence ID" value="KKM93699.1"/>
    <property type="molecule type" value="Genomic_DNA"/>
</dbReference>
<protein>
    <submittedName>
        <fullName evidence="1">Uncharacterized protein</fullName>
    </submittedName>
</protein>
<dbReference type="AlphaFoldDB" id="A0A0F9LFG2"/>
<accession>A0A0F9LFG2</accession>
<comment type="caution">
    <text evidence="1">The sequence shown here is derived from an EMBL/GenBank/DDBJ whole genome shotgun (WGS) entry which is preliminary data.</text>
</comment>
<gene>
    <name evidence="1" type="ORF">LCGC14_1205850</name>
</gene>
<name>A0A0F9LFG2_9ZZZZ</name>
<evidence type="ECO:0000313" key="1">
    <source>
        <dbReference type="EMBL" id="KKM93699.1"/>
    </source>
</evidence>
<organism evidence="1">
    <name type="scientific">marine sediment metagenome</name>
    <dbReference type="NCBI Taxonomy" id="412755"/>
    <lineage>
        <taxon>unclassified sequences</taxon>
        <taxon>metagenomes</taxon>
        <taxon>ecological metagenomes</taxon>
    </lineage>
</organism>